<feature type="transmembrane region" description="Helical" evidence="6">
    <location>
        <begin position="368"/>
        <end position="389"/>
    </location>
</feature>
<reference evidence="9 10" key="1">
    <citation type="submission" date="2019-07" db="EMBL/GenBank/DDBJ databases">
        <title>Genome assembly of two rare yeast pathogens: Diutina rugosa and Trichomonascus ciferrii.</title>
        <authorList>
            <person name="Mixao V."/>
            <person name="Saus E."/>
            <person name="Hansen A."/>
            <person name="Lass-Flor C."/>
            <person name="Gabaldon T."/>
        </authorList>
    </citation>
    <scope>NUCLEOTIDE SEQUENCE [LARGE SCALE GENOMIC DNA]</scope>
    <source>
        <strain evidence="9 10">CBS 613</strain>
    </source>
</reference>
<evidence type="ECO:0000256" key="1">
    <source>
        <dbReference type="ARBA" id="ARBA00004141"/>
    </source>
</evidence>
<dbReference type="GO" id="GO:0006888">
    <property type="term" value="P:endoplasmic reticulum to Golgi vesicle-mediated transport"/>
    <property type="evidence" value="ECO:0007669"/>
    <property type="project" value="UniProtKB-UniRule"/>
</dbReference>
<comment type="subcellular location">
    <subcellularLocation>
        <location evidence="6">Endoplasmic reticulum membrane</location>
        <topology evidence="6">Multi-pass membrane protein</topology>
    </subcellularLocation>
    <subcellularLocation>
        <location evidence="6">Endoplasmic reticulum-Golgi intermediate compartment membrane</location>
        <topology evidence="6">Multi-pass membrane protein</topology>
    </subcellularLocation>
    <subcellularLocation>
        <location evidence="6">Golgi apparatus membrane</location>
        <topology evidence="6">Multi-pass membrane protein</topology>
    </subcellularLocation>
    <subcellularLocation>
        <location evidence="1">Membrane</location>
        <topology evidence="1">Multi-pass membrane protein</topology>
    </subcellularLocation>
</comment>
<dbReference type="GO" id="GO:0005789">
    <property type="term" value="C:endoplasmic reticulum membrane"/>
    <property type="evidence" value="ECO:0007669"/>
    <property type="project" value="UniProtKB-SubCell"/>
</dbReference>
<dbReference type="OrthoDB" id="270930at2759"/>
<dbReference type="Pfam" id="PF07970">
    <property type="entry name" value="COPIIcoated_ERV"/>
    <property type="match status" value="1"/>
</dbReference>
<feature type="domain" description="Endoplasmic reticulum vesicle transporter N-terminal" evidence="8">
    <location>
        <begin position="7"/>
        <end position="95"/>
    </location>
</feature>
<dbReference type="GO" id="GO:0030134">
    <property type="term" value="C:COPII-coated ER to Golgi transport vesicle"/>
    <property type="evidence" value="ECO:0007669"/>
    <property type="project" value="TreeGrafter"/>
</dbReference>
<dbReference type="InterPro" id="IPR012936">
    <property type="entry name" value="Erv_C"/>
</dbReference>
<protein>
    <recommendedName>
        <fullName evidence="6">Endoplasmic reticulum-Golgi intermediate compartment protein</fullName>
    </recommendedName>
</protein>
<comment type="function">
    <text evidence="6">Plays a role in transport between endoplasmic reticulum and Golgi.</text>
</comment>
<keyword evidence="5 6" id="KW-0472">Membrane</keyword>
<evidence type="ECO:0000259" key="7">
    <source>
        <dbReference type="Pfam" id="PF07970"/>
    </source>
</evidence>
<dbReference type="InterPro" id="IPR039542">
    <property type="entry name" value="Erv_N"/>
</dbReference>
<keyword evidence="4 6" id="KW-1133">Transmembrane helix</keyword>
<proteinExistence type="inferred from homology"/>
<evidence type="ECO:0000313" key="10">
    <source>
        <dbReference type="Proteomes" id="UP000449547"/>
    </source>
</evidence>
<evidence type="ECO:0000256" key="5">
    <source>
        <dbReference type="ARBA" id="ARBA00023136"/>
    </source>
</evidence>
<evidence type="ECO:0000313" key="9">
    <source>
        <dbReference type="EMBL" id="KAA8897985.1"/>
    </source>
</evidence>
<gene>
    <name evidence="9" type="ORF">DIURU_004838</name>
</gene>
<feature type="transmembrane region" description="Helical" evidence="6">
    <location>
        <begin position="21"/>
        <end position="41"/>
    </location>
</feature>
<accession>A0A642UM93</accession>
<dbReference type="Proteomes" id="UP000449547">
    <property type="component" value="Unassembled WGS sequence"/>
</dbReference>
<dbReference type="EMBL" id="SWFT01000149">
    <property type="protein sequence ID" value="KAA8897985.1"/>
    <property type="molecule type" value="Genomic_DNA"/>
</dbReference>
<keyword evidence="6" id="KW-0813">Transport</keyword>
<keyword evidence="3 6" id="KW-0812">Transmembrane</keyword>
<dbReference type="AlphaFoldDB" id="A0A642UM93"/>
<evidence type="ECO:0000256" key="3">
    <source>
        <dbReference type="ARBA" id="ARBA00022692"/>
    </source>
</evidence>
<evidence type="ECO:0000256" key="4">
    <source>
        <dbReference type="ARBA" id="ARBA00022989"/>
    </source>
</evidence>
<comment type="similarity">
    <text evidence="2 6">Belongs to the ERGIC family.</text>
</comment>
<name>A0A642UM93_DIURU</name>
<dbReference type="Pfam" id="PF13850">
    <property type="entry name" value="ERGIC_N"/>
    <property type="match status" value="1"/>
</dbReference>
<dbReference type="GeneID" id="54783489"/>
<keyword evidence="6" id="KW-0256">Endoplasmic reticulum</keyword>
<keyword evidence="6" id="KW-0333">Golgi apparatus</keyword>
<feature type="domain" description="Endoplasmic reticulum vesicle transporter C-terminal" evidence="7">
    <location>
        <begin position="148"/>
        <end position="390"/>
    </location>
</feature>
<evidence type="ECO:0000256" key="2">
    <source>
        <dbReference type="ARBA" id="ARBA00005648"/>
    </source>
</evidence>
<dbReference type="InterPro" id="IPR045888">
    <property type="entry name" value="Erv"/>
</dbReference>
<dbReference type="PANTHER" id="PTHR10984">
    <property type="entry name" value="ENDOPLASMIC RETICULUM-GOLGI INTERMEDIATE COMPARTMENT PROTEIN"/>
    <property type="match status" value="1"/>
</dbReference>
<dbReference type="GO" id="GO:0006890">
    <property type="term" value="P:retrograde vesicle-mediated transport, Golgi to endoplasmic reticulum"/>
    <property type="evidence" value="ECO:0007669"/>
    <property type="project" value="TreeGrafter"/>
</dbReference>
<organism evidence="9 10">
    <name type="scientific">Diutina rugosa</name>
    <name type="common">Yeast</name>
    <name type="synonym">Candida rugosa</name>
    <dbReference type="NCBI Taxonomy" id="5481"/>
    <lineage>
        <taxon>Eukaryota</taxon>
        <taxon>Fungi</taxon>
        <taxon>Dikarya</taxon>
        <taxon>Ascomycota</taxon>
        <taxon>Saccharomycotina</taxon>
        <taxon>Pichiomycetes</taxon>
        <taxon>Debaryomycetaceae</taxon>
        <taxon>Diutina</taxon>
    </lineage>
</organism>
<dbReference type="VEuPathDB" id="FungiDB:DIURU_004838"/>
<evidence type="ECO:0000256" key="6">
    <source>
        <dbReference type="RuleBase" id="RU369013"/>
    </source>
</evidence>
<dbReference type="GO" id="GO:0033116">
    <property type="term" value="C:endoplasmic reticulum-Golgi intermediate compartment membrane"/>
    <property type="evidence" value="ECO:0007669"/>
    <property type="project" value="UniProtKB-SubCell"/>
</dbReference>
<keyword evidence="10" id="KW-1185">Reference proteome</keyword>
<dbReference type="PANTHER" id="PTHR10984:SF25">
    <property type="entry name" value="ENDOPLASMIC RETICULUM-GOLGI INTERMEDIATE COMPARTMENT PROTEIN 3"/>
    <property type="match status" value="1"/>
</dbReference>
<evidence type="ECO:0000259" key="8">
    <source>
        <dbReference type="Pfam" id="PF13850"/>
    </source>
</evidence>
<keyword evidence="6" id="KW-0931">ER-Golgi transport</keyword>
<dbReference type="RefSeq" id="XP_034010242.1">
    <property type="nucleotide sequence ID" value="XM_034157755.1"/>
</dbReference>
<sequence>MPRPKLLSIDAFAKTVEDARIRTTSGGIITLICVILVLVLINNEYADYTTVITRPDLVVDRDINRKLKINLDISFPNIPCDLLSLDITDQTGDSSLDLLQQGFQKFRLTKDGEGNIKDEIKDSDSNFVNVHLDVDELAKGGQQPCGSCHGALPQDNNEYCCNSCEVVKAAYALKQWAFYDGENIEQCEKEGYVQRLKDRINGNEGCRVKGSTEIRRVSGVMDFGPGTSFYSQRRHVHDMSLYDKYPDKFNFDHFVHHLSFGDEEQAHHFVDESTHPLDDVEFIVGEKHRMAAYYLKVISTRKEFIDPEEPAVETNQFSAVTHSRPIRGGRDQDHQHTMHALGGTPGVFFNFDISPLKIINREQYAKTWSGFVLGVISSIAGVLIVGSLVDRSVFAAEKAIRGKKNL</sequence>
<dbReference type="GO" id="GO:0000139">
    <property type="term" value="C:Golgi membrane"/>
    <property type="evidence" value="ECO:0007669"/>
    <property type="project" value="UniProtKB-SubCell"/>
</dbReference>
<comment type="caution">
    <text evidence="9">The sequence shown here is derived from an EMBL/GenBank/DDBJ whole genome shotgun (WGS) entry which is preliminary data.</text>
</comment>
<dbReference type="OMA" id="QRHEGCR"/>